<sequence>MLRKCKYQATKLDRLPEEELQDEFSVAQVDTLSSDGRRFTRVVHPFAPYGSTPANGQTRLIEALFAFNDIEASEQPDRHFTEDLPCETTNSASGQAFKTTDRVRAFLRVIREWQYLKRLKRAGRGHNPSGIKDIPAGGLCLRCPACPWPNINLPENWDTISDELRFLYTMFIAIDANFRLKRRLVSSEMRDPALSSGAGYFVEQGPYQDHIKRYADQTDISTCTGFAALFQANIRWSKGYATTGVGIVIDSRHGFIFPNGVGDLQKGERYCNIDYIVASAISHRTGKVPVLFSYNIACQWNKHLEERLMTFPSHLQVNFPRGRDIRFAIPKYHFNAHTKDNHAQYDLHLMAGVGRTDGEEVERNWPRHDGTATSTREMGPGLRHDMLEDHFGFANWVKFVTLGSLLQRRLRDASKQSQRQSDVFLRFTNLLKPENVKEWTVMVTAFERDQTCLDPYRVSKSGMSEIWLQLAEEDKSAVEEGEALLHEISPSSMLVALLELEDQHEGRPSTLQALDGLLPDAAVVSEGNRQVSRIWMATDSSESGIGDSVLIGMQDALQVEWLKTRARVMRYNKEVQLIKEEMRRTLLTLEYSAYEWDECASVEFETCPIRQSGLMAYAARQANIRRAIKAKFSSIWSLRPSTASLQTEDLDVEGKHIEVASDNESEPASDDDIDIPGDVDSEEE</sequence>
<feature type="compositionally biased region" description="Basic and acidic residues" evidence="1">
    <location>
        <begin position="360"/>
        <end position="370"/>
    </location>
</feature>
<dbReference type="Pfam" id="PF18758">
    <property type="entry name" value="KDZ"/>
    <property type="match status" value="1"/>
</dbReference>
<dbReference type="Proteomes" id="UP000186601">
    <property type="component" value="Unassembled WGS sequence"/>
</dbReference>
<feature type="compositionally biased region" description="Acidic residues" evidence="1">
    <location>
        <begin position="661"/>
        <end position="684"/>
    </location>
</feature>
<reference evidence="2 3" key="1">
    <citation type="submission" date="2018-02" db="EMBL/GenBank/DDBJ databases">
        <title>Genome sequence of the basidiomycete white-rot fungus Phlebia centrifuga.</title>
        <authorList>
            <person name="Granchi Z."/>
            <person name="Peng M."/>
            <person name="de Vries R.P."/>
            <person name="Hilden K."/>
            <person name="Makela M.R."/>
            <person name="Grigoriev I."/>
            <person name="Riley R."/>
        </authorList>
    </citation>
    <scope>NUCLEOTIDE SEQUENCE [LARGE SCALE GENOMIC DNA]</scope>
    <source>
        <strain evidence="2 3">FBCC195</strain>
    </source>
</reference>
<dbReference type="PANTHER" id="PTHR33104:SF2">
    <property type="entry name" value="CXC3 LIKE CYSTEINE CLUSTER DOMAIN-CONTAINING PROTEIN"/>
    <property type="match status" value="1"/>
</dbReference>
<dbReference type="AlphaFoldDB" id="A0A2R6RIJ1"/>
<evidence type="ECO:0000256" key="1">
    <source>
        <dbReference type="SAM" id="MobiDB-lite"/>
    </source>
</evidence>
<evidence type="ECO:0000313" key="3">
    <source>
        <dbReference type="Proteomes" id="UP000186601"/>
    </source>
</evidence>
<dbReference type="EMBL" id="MLYV02000253">
    <property type="protein sequence ID" value="PSS29818.1"/>
    <property type="molecule type" value="Genomic_DNA"/>
</dbReference>
<name>A0A2R6RIJ1_9APHY</name>
<dbReference type="PANTHER" id="PTHR33104">
    <property type="entry name" value="SI:DKEY-29D5.2"/>
    <property type="match status" value="1"/>
</dbReference>
<comment type="caution">
    <text evidence="2">The sequence shown here is derived from an EMBL/GenBank/DDBJ whole genome shotgun (WGS) entry which is preliminary data.</text>
</comment>
<evidence type="ECO:0000313" key="2">
    <source>
        <dbReference type="EMBL" id="PSS29818.1"/>
    </source>
</evidence>
<dbReference type="InterPro" id="IPR040521">
    <property type="entry name" value="KDZ"/>
</dbReference>
<keyword evidence="3" id="KW-1185">Reference proteome</keyword>
<feature type="region of interest" description="Disordered" evidence="1">
    <location>
        <begin position="360"/>
        <end position="380"/>
    </location>
</feature>
<dbReference type="STRING" id="98765.A0A2R6RIJ1"/>
<gene>
    <name evidence="2" type="ORF">PHLCEN_2v2691</name>
</gene>
<feature type="region of interest" description="Disordered" evidence="1">
    <location>
        <begin position="656"/>
        <end position="684"/>
    </location>
</feature>
<organism evidence="2 3">
    <name type="scientific">Hermanssonia centrifuga</name>
    <dbReference type="NCBI Taxonomy" id="98765"/>
    <lineage>
        <taxon>Eukaryota</taxon>
        <taxon>Fungi</taxon>
        <taxon>Dikarya</taxon>
        <taxon>Basidiomycota</taxon>
        <taxon>Agaricomycotina</taxon>
        <taxon>Agaricomycetes</taxon>
        <taxon>Polyporales</taxon>
        <taxon>Meruliaceae</taxon>
        <taxon>Hermanssonia</taxon>
    </lineage>
</organism>
<evidence type="ECO:0008006" key="4">
    <source>
        <dbReference type="Google" id="ProtNLM"/>
    </source>
</evidence>
<proteinExistence type="predicted"/>
<accession>A0A2R6RIJ1</accession>
<protein>
    <recommendedName>
        <fullName evidence="4">CxC2-like cysteine cluster KDZ transposase-associated domain-containing protein</fullName>
    </recommendedName>
</protein>
<dbReference type="OrthoDB" id="3257768at2759"/>